<dbReference type="Proteomes" id="UP000295096">
    <property type="component" value="Unassembled WGS sequence"/>
</dbReference>
<dbReference type="AlphaFoldDB" id="A0A4R5Q9P6"/>
<gene>
    <name evidence="12" type="primary">asnB</name>
    <name evidence="12" type="ORF">E2C06_25930</name>
</gene>
<dbReference type="Pfam" id="PF13537">
    <property type="entry name" value="GATase_7"/>
    <property type="match status" value="1"/>
</dbReference>
<reference evidence="12 13" key="1">
    <citation type="journal article" date="2016" name="J. Microbiol.">
        <title>Dankookia rubra gen. nov., sp. nov., an alphaproteobacterium isolated from sediment of a shallow stream.</title>
        <authorList>
            <person name="Kim W.H."/>
            <person name="Kim D.H."/>
            <person name="Kang K."/>
            <person name="Ahn T.Y."/>
        </authorList>
    </citation>
    <scope>NUCLEOTIDE SEQUENCE [LARGE SCALE GENOMIC DNA]</scope>
    <source>
        <strain evidence="12 13">JCM30602</strain>
    </source>
</reference>
<dbReference type="PANTHER" id="PTHR43284">
    <property type="entry name" value="ASPARAGINE SYNTHETASE (GLUTAMINE-HYDROLYZING)"/>
    <property type="match status" value="1"/>
</dbReference>
<evidence type="ECO:0000256" key="8">
    <source>
        <dbReference type="PIRSR" id="PIRSR001589-1"/>
    </source>
</evidence>
<dbReference type="EMBL" id="SMSJ01000056">
    <property type="protein sequence ID" value="TDH59724.1"/>
    <property type="molecule type" value="Genomic_DNA"/>
</dbReference>
<dbReference type="InterPro" id="IPR017932">
    <property type="entry name" value="GATase_2_dom"/>
</dbReference>
<evidence type="ECO:0000256" key="4">
    <source>
        <dbReference type="ARBA" id="ARBA00022741"/>
    </source>
</evidence>
<evidence type="ECO:0000313" key="12">
    <source>
        <dbReference type="EMBL" id="TDH59724.1"/>
    </source>
</evidence>
<keyword evidence="13" id="KW-1185">Reference proteome</keyword>
<dbReference type="SUPFAM" id="SSF56235">
    <property type="entry name" value="N-terminal nucleophile aminohydrolases (Ntn hydrolases)"/>
    <property type="match status" value="1"/>
</dbReference>
<dbReference type="PROSITE" id="PS51278">
    <property type="entry name" value="GATASE_TYPE_2"/>
    <property type="match status" value="1"/>
</dbReference>
<accession>A0A4R5Q9P6</accession>
<dbReference type="NCBIfam" id="TIGR01536">
    <property type="entry name" value="asn_synth_AEB"/>
    <property type="match status" value="1"/>
</dbReference>
<feature type="site" description="Important for beta-aspartyl-AMP intermediate formation" evidence="10">
    <location>
        <position position="373"/>
    </location>
</feature>
<comment type="caution">
    <text evidence="12">The sequence shown here is derived from an EMBL/GenBank/DDBJ whole genome shotgun (WGS) entry which is preliminary data.</text>
</comment>
<dbReference type="GO" id="GO:0004066">
    <property type="term" value="F:asparagine synthase (glutamine-hydrolyzing) activity"/>
    <property type="evidence" value="ECO:0007669"/>
    <property type="project" value="UniProtKB-EC"/>
</dbReference>
<dbReference type="Gene3D" id="3.40.50.620">
    <property type="entry name" value="HUPs"/>
    <property type="match status" value="1"/>
</dbReference>
<dbReference type="GO" id="GO:0005829">
    <property type="term" value="C:cytosol"/>
    <property type="evidence" value="ECO:0007669"/>
    <property type="project" value="TreeGrafter"/>
</dbReference>
<comment type="pathway">
    <text evidence="1">Amino-acid biosynthesis; L-asparagine biosynthesis; L-asparagine from L-aspartate (L-Gln route): step 1/1.</text>
</comment>
<dbReference type="InterPro" id="IPR014729">
    <property type="entry name" value="Rossmann-like_a/b/a_fold"/>
</dbReference>
<keyword evidence="8" id="KW-0028">Amino-acid biosynthesis</keyword>
<name>A0A4R5Q9P6_9PROT</name>
<keyword evidence="12" id="KW-0436">Ligase</keyword>
<dbReference type="InterPro" id="IPR006426">
    <property type="entry name" value="Asn_synth_AEB"/>
</dbReference>
<dbReference type="OrthoDB" id="9763290at2"/>
<evidence type="ECO:0000256" key="6">
    <source>
        <dbReference type="ARBA" id="ARBA00022962"/>
    </source>
</evidence>
<dbReference type="InterPro" id="IPR029055">
    <property type="entry name" value="Ntn_hydrolases_N"/>
</dbReference>
<evidence type="ECO:0000256" key="3">
    <source>
        <dbReference type="ARBA" id="ARBA00012737"/>
    </source>
</evidence>
<dbReference type="CDD" id="cd01991">
    <property type="entry name" value="Asn_synthase_B_C"/>
    <property type="match status" value="1"/>
</dbReference>
<evidence type="ECO:0000256" key="5">
    <source>
        <dbReference type="ARBA" id="ARBA00022840"/>
    </source>
</evidence>
<feature type="active site" description="For GATase activity" evidence="8">
    <location>
        <position position="2"/>
    </location>
</feature>
<dbReference type="Gene3D" id="3.60.20.10">
    <property type="entry name" value="Glutamine Phosphoribosylpyrophosphate, subunit 1, domain 1"/>
    <property type="match status" value="1"/>
</dbReference>
<dbReference type="SUPFAM" id="SSF52402">
    <property type="entry name" value="Adenine nucleotide alpha hydrolases-like"/>
    <property type="match status" value="1"/>
</dbReference>
<evidence type="ECO:0000256" key="7">
    <source>
        <dbReference type="ARBA" id="ARBA00048741"/>
    </source>
</evidence>
<evidence type="ECO:0000256" key="10">
    <source>
        <dbReference type="PIRSR" id="PIRSR001589-3"/>
    </source>
</evidence>
<evidence type="ECO:0000256" key="2">
    <source>
        <dbReference type="ARBA" id="ARBA00005752"/>
    </source>
</evidence>
<keyword evidence="8" id="KW-0061">Asparagine biosynthesis</keyword>
<dbReference type="GO" id="GO:0006529">
    <property type="term" value="P:asparagine biosynthetic process"/>
    <property type="evidence" value="ECO:0007669"/>
    <property type="project" value="UniProtKB-KW"/>
</dbReference>
<dbReference type="PIRSF" id="PIRSF001589">
    <property type="entry name" value="Asn_synthetase_glu-h"/>
    <property type="match status" value="1"/>
</dbReference>
<protein>
    <recommendedName>
        <fullName evidence="3">asparagine synthase (glutamine-hydrolyzing)</fullName>
        <ecNumber evidence="3">6.3.5.4</ecNumber>
    </recommendedName>
</protein>
<keyword evidence="6 8" id="KW-0315">Glutamine amidotransferase</keyword>
<dbReference type="Pfam" id="PF00733">
    <property type="entry name" value="Asn_synthase"/>
    <property type="match status" value="1"/>
</dbReference>
<dbReference type="InterPro" id="IPR001962">
    <property type="entry name" value="Asn_synthase"/>
</dbReference>
<dbReference type="InterPro" id="IPR033738">
    <property type="entry name" value="AsnB_N"/>
</dbReference>
<sequence>MCGIAGVMMKLGHTLPEGVLDRLQQALLHRGPNSSGRFQDHRVGLVSTRLSIVDIDGGHQPLRALGNGPVLVANGEIYNAPELRSQLSEYPFRSLSDCEPVLPLFERLGEGFAEPLRGMYALAVYQPLSGRLTLARDPFGIKPLYYAETDTCFAFASEVQALIQAGLVAPEIIPDLRPELLQLKFTTGTRTLIAGVLRVAPGETITAEHGTVVARRWKQAIGKVKKPVHRSGGFHSATIGRSVLSRCLERVVFESVEAHLRMDANWRLFLSSGIDSSILLAVARQVSNRPVRALTLGYSGKERMDESEEAIRFATSLGVDCTRIEMRPDHFWELAPRIAAAIDDPTADPAVLPTWMLAQAVAVQGDKVALTGEGADEVFGGYSRYRRALLPRPFPRWRPRRGVYSRSDISLDRFGNWYAGIAAAEQRERASHRSRTQLLQAIDIAERLPNSLLIKLDRCLMAHGVEGRTPFLDREVVGFASSLPDHLKVNLRYGKVLLREWLSHLAPQARPYARKRGFGVPVGRWMHDRRRDLAPLVALQPGAAELFTPDEVARIFEAAAKRDQAAWSLLFYALWHSHHIMGVPAEGDIGDVLGKAANFY</sequence>
<evidence type="ECO:0000256" key="9">
    <source>
        <dbReference type="PIRSR" id="PIRSR001589-2"/>
    </source>
</evidence>
<organism evidence="12 13">
    <name type="scientific">Dankookia rubra</name>
    <dbReference type="NCBI Taxonomy" id="1442381"/>
    <lineage>
        <taxon>Bacteria</taxon>
        <taxon>Pseudomonadati</taxon>
        <taxon>Pseudomonadota</taxon>
        <taxon>Alphaproteobacteria</taxon>
        <taxon>Acetobacterales</taxon>
        <taxon>Roseomonadaceae</taxon>
        <taxon>Dankookia</taxon>
    </lineage>
</organism>
<evidence type="ECO:0000259" key="11">
    <source>
        <dbReference type="PROSITE" id="PS51278"/>
    </source>
</evidence>
<proteinExistence type="inferred from homology"/>
<dbReference type="CDD" id="cd00712">
    <property type="entry name" value="AsnB"/>
    <property type="match status" value="1"/>
</dbReference>
<evidence type="ECO:0000313" key="13">
    <source>
        <dbReference type="Proteomes" id="UP000295096"/>
    </source>
</evidence>
<keyword evidence="5 9" id="KW-0067">ATP-binding</keyword>
<keyword evidence="4 9" id="KW-0547">Nucleotide-binding</keyword>
<dbReference type="GO" id="GO:0005524">
    <property type="term" value="F:ATP binding"/>
    <property type="evidence" value="ECO:0007669"/>
    <property type="project" value="UniProtKB-KW"/>
</dbReference>
<dbReference type="EC" id="6.3.5.4" evidence="3"/>
<dbReference type="InterPro" id="IPR051786">
    <property type="entry name" value="ASN_synthetase/amidase"/>
</dbReference>
<evidence type="ECO:0000256" key="1">
    <source>
        <dbReference type="ARBA" id="ARBA00005187"/>
    </source>
</evidence>
<feature type="binding site" evidence="9">
    <location>
        <position position="97"/>
    </location>
    <ligand>
        <name>L-glutamine</name>
        <dbReference type="ChEBI" id="CHEBI:58359"/>
    </ligand>
</feature>
<dbReference type="PANTHER" id="PTHR43284:SF1">
    <property type="entry name" value="ASPARAGINE SYNTHETASE"/>
    <property type="match status" value="1"/>
</dbReference>
<comment type="catalytic activity">
    <reaction evidence="7">
        <text>L-aspartate + L-glutamine + ATP + H2O = L-asparagine + L-glutamate + AMP + diphosphate + H(+)</text>
        <dbReference type="Rhea" id="RHEA:12228"/>
        <dbReference type="ChEBI" id="CHEBI:15377"/>
        <dbReference type="ChEBI" id="CHEBI:15378"/>
        <dbReference type="ChEBI" id="CHEBI:29985"/>
        <dbReference type="ChEBI" id="CHEBI:29991"/>
        <dbReference type="ChEBI" id="CHEBI:30616"/>
        <dbReference type="ChEBI" id="CHEBI:33019"/>
        <dbReference type="ChEBI" id="CHEBI:58048"/>
        <dbReference type="ChEBI" id="CHEBI:58359"/>
        <dbReference type="ChEBI" id="CHEBI:456215"/>
        <dbReference type="EC" id="6.3.5.4"/>
    </reaction>
</comment>
<feature type="domain" description="Glutamine amidotransferase type-2" evidence="11">
    <location>
        <begin position="2"/>
        <end position="210"/>
    </location>
</feature>
<comment type="similarity">
    <text evidence="2">Belongs to the asparagine synthetase family.</text>
</comment>
<dbReference type="RefSeq" id="WP_133291486.1">
    <property type="nucleotide sequence ID" value="NZ_SMSJ01000056.1"/>
</dbReference>